<proteinExistence type="predicted"/>
<sequence>MTEVAAPPARTLASVDAMIAALAALNEKPQAQDKLPAGTAHVLTARGWAVGYRERPDAPLLAALTLAGHAAYREIAPRAHSAPGWEMDAEIARDVLGLTIDLHERPTGFSVRAYSGRDFLVIRAPAGCARAPAFNPSTVEIDALRCLDRVRQTHGYDRITSQMTADGLHAYVIHRGRQAFRGLPAATAAAGIASAILAFSGLNEAR</sequence>
<gene>
    <name evidence="1" type="ORF">CKO28_13800</name>
</gene>
<protein>
    <submittedName>
        <fullName evidence="1">Uncharacterized protein</fullName>
    </submittedName>
</protein>
<evidence type="ECO:0000313" key="1">
    <source>
        <dbReference type="EMBL" id="MBK1669108.1"/>
    </source>
</evidence>
<organism evidence="1 2">
    <name type="scientific">Rhodovibrio sodomensis</name>
    <dbReference type="NCBI Taxonomy" id="1088"/>
    <lineage>
        <taxon>Bacteria</taxon>
        <taxon>Pseudomonadati</taxon>
        <taxon>Pseudomonadota</taxon>
        <taxon>Alphaproteobacteria</taxon>
        <taxon>Rhodospirillales</taxon>
        <taxon>Rhodovibrionaceae</taxon>
        <taxon>Rhodovibrio</taxon>
    </lineage>
</organism>
<evidence type="ECO:0000313" key="2">
    <source>
        <dbReference type="Proteomes" id="UP001296873"/>
    </source>
</evidence>
<comment type="caution">
    <text evidence="1">The sequence shown here is derived from an EMBL/GenBank/DDBJ whole genome shotgun (WGS) entry which is preliminary data.</text>
</comment>
<dbReference type="EMBL" id="NRRL01000038">
    <property type="protein sequence ID" value="MBK1669108.1"/>
    <property type="molecule type" value="Genomic_DNA"/>
</dbReference>
<name>A0ABS1DHW9_9PROT</name>
<keyword evidence="2" id="KW-1185">Reference proteome</keyword>
<reference evidence="1 2" key="1">
    <citation type="journal article" date="2020" name="Microorganisms">
        <title>Osmotic Adaptation and Compatible Solute Biosynthesis of Phototrophic Bacteria as Revealed from Genome Analyses.</title>
        <authorList>
            <person name="Imhoff J.F."/>
            <person name="Rahn T."/>
            <person name="Kunzel S."/>
            <person name="Keller A."/>
            <person name="Neulinger S.C."/>
        </authorList>
    </citation>
    <scope>NUCLEOTIDE SEQUENCE [LARGE SCALE GENOMIC DNA]</scope>
    <source>
        <strain evidence="1 2">DSM 9895</strain>
    </source>
</reference>
<dbReference type="Proteomes" id="UP001296873">
    <property type="component" value="Unassembled WGS sequence"/>
</dbReference>
<accession>A0ABS1DHW9</accession>
<dbReference type="RefSeq" id="WP_200341435.1">
    <property type="nucleotide sequence ID" value="NZ_NRRL01000038.1"/>
</dbReference>